<evidence type="ECO:0000256" key="3">
    <source>
        <dbReference type="ARBA" id="ARBA00012438"/>
    </source>
</evidence>
<dbReference type="GO" id="GO:0030295">
    <property type="term" value="F:protein kinase activator activity"/>
    <property type="evidence" value="ECO:0007669"/>
    <property type="project" value="TreeGrafter"/>
</dbReference>
<dbReference type="Gene3D" id="3.30.565.10">
    <property type="entry name" value="Histidine kinase-like ATPase, C-terminal domain"/>
    <property type="match status" value="1"/>
</dbReference>
<evidence type="ECO:0000256" key="8">
    <source>
        <dbReference type="ARBA" id="ARBA00023136"/>
    </source>
</evidence>
<dbReference type="GO" id="GO:0000156">
    <property type="term" value="F:phosphorelay response regulator activity"/>
    <property type="evidence" value="ECO:0007669"/>
    <property type="project" value="TreeGrafter"/>
</dbReference>
<keyword evidence="6" id="KW-0418">Kinase</keyword>
<keyword evidence="4" id="KW-0597">Phosphoprotein</keyword>
<feature type="domain" description="PAS" evidence="11">
    <location>
        <begin position="160"/>
        <end position="237"/>
    </location>
</feature>
<proteinExistence type="predicted"/>
<dbReference type="PROSITE" id="PS50112">
    <property type="entry name" value="PAS"/>
    <property type="match status" value="1"/>
</dbReference>
<dbReference type="NCBIfam" id="TIGR00229">
    <property type="entry name" value="sensory_box"/>
    <property type="match status" value="1"/>
</dbReference>
<dbReference type="SMART" id="SM00387">
    <property type="entry name" value="HATPase_c"/>
    <property type="match status" value="1"/>
</dbReference>
<dbReference type="InterPro" id="IPR050351">
    <property type="entry name" value="BphY/WalK/GraS-like"/>
</dbReference>
<dbReference type="Proteomes" id="UP000276437">
    <property type="component" value="Chromosome"/>
</dbReference>
<evidence type="ECO:0000256" key="6">
    <source>
        <dbReference type="ARBA" id="ARBA00022777"/>
    </source>
</evidence>
<dbReference type="InterPro" id="IPR003594">
    <property type="entry name" value="HATPase_dom"/>
</dbReference>
<dbReference type="Gene3D" id="3.30.450.20">
    <property type="entry name" value="PAS domain"/>
    <property type="match status" value="1"/>
</dbReference>
<dbReference type="InterPro" id="IPR036890">
    <property type="entry name" value="HATPase_C_sf"/>
</dbReference>
<accession>A0A348ALR2</accession>
<comment type="catalytic activity">
    <reaction evidence="1">
        <text>ATP + protein L-histidine = ADP + protein N-phospho-L-histidine.</text>
        <dbReference type="EC" id="2.7.13.3"/>
    </reaction>
</comment>
<reference evidence="12 13" key="1">
    <citation type="journal article" date="2018" name="Int. J. Syst. Evol. Microbiol.">
        <title>Methylomusa anaerophila gen. nov., sp. nov., an anaerobic methanol-utilizing bacterium isolated from a microbial fuel cell.</title>
        <authorList>
            <person name="Amano N."/>
            <person name="Yamamuro A."/>
            <person name="Miyahara M."/>
            <person name="Kouzuma A."/>
            <person name="Abe T."/>
            <person name="Watanabe K."/>
        </authorList>
    </citation>
    <scope>NUCLEOTIDE SEQUENCE [LARGE SCALE GENOMIC DNA]</scope>
    <source>
        <strain evidence="12 13">MMFC1</strain>
    </source>
</reference>
<evidence type="ECO:0000256" key="5">
    <source>
        <dbReference type="ARBA" id="ARBA00022679"/>
    </source>
</evidence>
<dbReference type="Pfam" id="PF00512">
    <property type="entry name" value="HisKA"/>
    <property type="match status" value="1"/>
</dbReference>
<name>A0A348ALR2_9FIRM</name>
<evidence type="ECO:0000256" key="9">
    <source>
        <dbReference type="SAM" id="Coils"/>
    </source>
</evidence>
<dbReference type="CDD" id="cd00082">
    <property type="entry name" value="HisKA"/>
    <property type="match status" value="1"/>
</dbReference>
<dbReference type="PANTHER" id="PTHR42878:SF15">
    <property type="entry name" value="BACTERIOPHYTOCHROME"/>
    <property type="match status" value="1"/>
</dbReference>
<dbReference type="KEGG" id="mana:MAMMFC1_02695"/>
<dbReference type="SMART" id="SM00388">
    <property type="entry name" value="HisKA"/>
    <property type="match status" value="1"/>
</dbReference>
<dbReference type="SUPFAM" id="SSF55874">
    <property type="entry name" value="ATPase domain of HSP90 chaperone/DNA topoisomerase II/histidine kinase"/>
    <property type="match status" value="1"/>
</dbReference>
<evidence type="ECO:0000256" key="1">
    <source>
        <dbReference type="ARBA" id="ARBA00000085"/>
    </source>
</evidence>
<evidence type="ECO:0000256" key="4">
    <source>
        <dbReference type="ARBA" id="ARBA00022553"/>
    </source>
</evidence>
<dbReference type="InterPro" id="IPR005467">
    <property type="entry name" value="His_kinase_dom"/>
</dbReference>
<dbReference type="PRINTS" id="PR00344">
    <property type="entry name" value="BCTRLSENSOR"/>
</dbReference>
<dbReference type="GO" id="GO:0000155">
    <property type="term" value="F:phosphorelay sensor kinase activity"/>
    <property type="evidence" value="ECO:0007669"/>
    <property type="project" value="InterPro"/>
</dbReference>
<dbReference type="PANTHER" id="PTHR42878">
    <property type="entry name" value="TWO-COMPONENT HISTIDINE KINASE"/>
    <property type="match status" value="1"/>
</dbReference>
<dbReference type="RefSeq" id="WP_126308959.1">
    <property type="nucleotide sequence ID" value="NZ_AP018449.1"/>
</dbReference>
<comment type="subcellular location">
    <subcellularLocation>
        <location evidence="2">Membrane</location>
    </subcellularLocation>
</comment>
<keyword evidence="13" id="KW-1185">Reference proteome</keyword>
<dbReference type="GO" id="GO:0007234">
    <property type="term" value="P:osmosensory signaling via phosphorelay pathway"/>
    <property type="evidence" value="ECO:0007669"/>
    <property type="project" value="TreeGrafter"/>
</dbReference>
<evidence type="ECO:0000259" key="11">
    <source>
        <dbReference type="PROSITE" id="PS50112"/>
    </source>
</evidence>
<dbReference type="Gene3D" id="1.10.287.130">
    <property type="match status" value="1"/>
</dbReference>
<dbReference type="EMBL" id="AP018449">
    <property type="protein sequence ID" value="BBB92010.1"/>
    <property type="molecule type" value="Genomic_DNA"/>
</dbReference>
<dbReference type="CDD" id="cd00130">
    <property type="entry name" value="PAS"/>
    <property type="match status" value="1"/>
</dbReference>
<keyword evidence="7" id="KW-0902">Two-component regulatory system</keyword>
<dbReference type="GO" id="GO:0016020">
    <property type="term" value="C:membrane"/>
    <property type="evidence" value="ECO:0007669"/>
    <property type="project" value="UniProtKB-SubCell"/>
</dbReference>
<feature type="domain" description="Histidine kinase" evidence="10">
    <location>
        <begin position="434"/>
        <end position="669"/>
    </location>
</feature>
<dbReference type="InterPro" id="IPR036097">
    <property type="entry name" value="HisK_dim/P_sf"/>
</dbReference>
<feature type="coiled-coil region" evidence="9">
    <location>
        <begin position="280"/>
        <end position="399"/>
    </location>
</feature>
<dbReference type="OrthoDB" id="9805486at2"/>
<dbReference type="InterPro" id="IPR035965">
    <property type="entry name" value="PAS-like_dom_sf"/>
</dbReference>
<organism evidence="12 13">
    <name type="scientific">Methylomusa anaerophila</name>
    <dbReference type="NCBI Taxonomy" id="1930071"/>
    <lineage>
        <taxon>Bacteria</taxon>
        <taxon>Bacillati</taxon>
        <taxon>Bacillota</taxon>
        <taxon>Negativicutes</taxon>
        <taxon>Selenomonadales</taxon>
        <taxon>Sporomusaceae</taxon>
        <taxon>Methylomusa</taxon>
    </lineage>
</organism>
<evidence type="ECO:0000259" key="10">
    <source>
        <dbReference type="PROSITE" id="PS50109"/>
    </source>
</evidence>
<keyword evidence="5 12" id="KW-0808">Transferase</keyword>
<keyword evidence="9" id="KW-0175">Coiled coil</keyword>
<dbReference type="InterPro" id="IPR000014">
    <property type="entry name" value="PAS"/>
</dbReference>
<dbReference type="AlphaFoldDB" id="A0A348ALR2"/>
<evidence type="ECO:0000313" key="12">
    <source>
        <dbReference type="EMBL" id="BBB92010.1"/>
    </source>
</evidence>
<dbReference type="SUPFAM" id="SSF55785">
    <property type="entry name" value="PYP-like sensor domain (PAS domain)"/>
    <property type="match status" value="1"/>
</dbReference>
<sequence length="679" mass="77383">MGRPPAYMPFVKAAQYLSNVRADQDFKSELYNVVANFFQVDVVAVAAKNPDGKVTFHDCRQDNGRGADILLEPAVEKNVLDVMDTGLFKQEKLTGPPDITLFFIPVEVAKKTTTVLIIGHYNMDPPEIKSHLNEYLAVARLAGSVQSRIICERENIERKSNEKFRLLFHRSCDPILLLDEAGCIIECNEASLQALGAKSKELVYRKLLSSFAPKYQPDGQVSSVKETQLLSEVIETGDVQFEWLVRRPDGTEVIVDAKLSTVLMDGAKVQLVHWRDITERKLFEEKLKYLNAELENKMHELQDVNAALEEEISERQAMQEALGQLNVQLDNRVQERTRELQDINAMLEEEIMERQAAQEALGKMNTNLENKVKERTRELQNINAMLEEEIMERQAAQEALVRSRDSLITRETQLRHYAAELVNTNKELRDFANIVAHDFRTPMVNLKGFSQELDHSLADLKQILKDQVLHFPEKFRRQVNELLDRDVPEALTYIHSSVDRLDRMVAALLRLARLGRREMIYHEVDIGKLINTVLQSFYHQIEKKNIHIEIGPMPQIETDHLAIEQIMANLLDNAIKYLASDRRGEISVACTDNGSEYMFSVKDNGRGIAAADREKIFEIFRRSGTQDLPGEGMGLAYVRTLIRHLGGRLWCESELGIGTKMNFTVPKSPFVPLPGFSSQ</sequence>
<gene>
    <name evidence="12" type="primary">cph1_3</name>
    <name evidence="12" type="ORF">MAMMFC1_02695</name>
</gene>
<dbReference type="InterPro" id="IPR004358">
    <property type="entry name" value="Sig_transdc_His_kin-like_C"/>
</dbReference>
<evidence type="ECO:0000256" key="7">
    <source>
        <dbReference type="ARBA" id="ARBA00023012"/>
    </source>
</evidence>
<protein>
    <recommendedName>
        <fullName evidence="3">histidine kinase</fullName>
        <ecNumber evidence="3">2.7.13.3</ecNumber>
    </recommendedName>
</protein>
<dbReference type="InterPro" id="IPR003661">
    <property type="entry name" value="HisK_dim/P_dom"/>
</dbReference>
<dbReference type="Pfam" id="PF13426">
    <property type="entry name" value="PAS_9"/>
    <property type="match status" value="1"/>
</dbReference>
<dbReference type="SUPFAM" id="SSF47384">
    <property type="entry name" value="Homodimeric domain of signal transducing histidine kinase"/>
    <property type="match status" value="1"/>
</dbReference>
<evidence type="ECO:0000313" key="13">
    <source>
        <dbReference type="Proteomes" id="UP000276437"/>
    </source>
</evidence>
<evidence type="ECO:0000256" key="2">
    <source>
        <dbReference type="ARBA" id="ARBA00004370"/>
    </source>
</evidence>
<keyword evidence="8" id="KW-0472">Membrane</keyword>
<dbReference type="EC" id="2.7.13.3" evidence="3"/>
<dbReference type="Pfam" id="PF02518">
    <property type="entry name" value="HATPase_c"/>
    <property type="match status" value="1"/>
</dbReference>
<dbReference type="PROSITE" id="PS50109">
    <property type="entry name" value="HIS_KIN"/>
    <property type="match status" value="1"/>
</dbReference>